<gene>
    <name evidence="3" type="ORF">RAG0_01976</name>
</gene>
<organism evidence="3 4">
    <name type="scientific">Rhynchosporium agropyri</name>
    <dbReference type="NCBI Taxonomy" id="914238"/>
    <lineage>
        <taxon>Eukaryota</taxon>
        <taxon>Fungi</taxon>
        <taxon>Dikarya</taxon>
        <taxon>Ascomycota</taxon>
        <taxon>Pezizomycotina</taxon>
        <taxon>Leotiomycetes</taxon>
        <taxon>Helotiales</taxon>
        <taxon>Ploettnerulaceae</taxon>
        <taxon>Rhynchosporium</taxon>
    </lineage>
</organism>
<feature type="region of interest" description="Disordered" evidence="2">
    <location>
        <begin position="63"/>
        <end position="82"/>
    </location>
</feature>
<keyword evidence="1" id="KW-0175">Coiled coil</keyword>
<keyword evidence="4" id="KW-1185">Reference proteome</keyword>
<proteinExistence type="predicted"/>
<reference evidence="4" key="1">
    <citation type="submission" date="2016-03" db="EMBL/GenBank/DDBJ databases">
        <authorList>
            <person name="Guldener U."/>
        </authorList>
    </citation>
    <scope>NUCLEOTIDE SEQUENCE [LARGE SCALE GENOMIC DNA]</scope>
    <source>
        <strain evidence="4">04CH-RAC-A.6.1</strain>
    </source>
</reference>
<dbReference type="OrthoDB" id="5398685at2759"/>
<sequence>MPQSNDVSAIAASDEHDLAQTLKQIARGEKTAEALESNLTSLEKKIDDLLASFEESERAKVEEVNAKLGNETGGSGGKEEKA</sequence>
<evidence type="ECO:0000313" key="4">
    <source>
        <dbReference type="Proteomes" id="UP000178912"/>
    </source>
</evidence>
<evidence type="ECO:0000256" key="1">
    <source>
        <dbReference type="SAM" id="Coils"/>
    </source>
</evidence>
<dbReference type="EMBL" id="FJUX01000007">
    <property type="protein sequence ID" value="CZS91268.1"/>
    <property type="molecule type" value="Genomic_DNA"/>
</dbReference>
<feature type="coiled-coil region" evidence="1">
    <location>
        <begin position="18"/>
        <end position="59"/>
    </location>
</feature>
<dbReference type="AlphaFoldDB" id="A0A1E1JZH9"/>
<dbReference type="Proteomes" id="UP000178912">
    <property type="component" value="Unassembled WGS sequence"/>
</dbReference>
<accession>A0A1E1JZH9</accession>
<evidence type="ECO:0000313" key="3">
    <source>
        <dbReference type="EMBL" id="CZS91268.1"/>
    </source>
</evidence>
<evidence type="ECO:0000256" key="2">
    <source>
        <dbReference type="SAM" id="MobiDB-lite"/>
    </source>
</evidence>
<protein>
    <submittedName>
        <fullName evidence="3">Uncharacterized protein</fullName>
    </submittedName>
</protein>
<name>A0A1E1JZH9_9HELO</name>